<accession>A0ABP7ZIU0</accession>
<reference evidence="2" key="1">
    <citation type="journal article" date="2014" name="Int. J. Syst. Evol. Microbiol.">
        <title>Complete genome of a new Firmicutes species belonging to the dominant human colonic microbiota ('Ruminococcus bicirculans') reveals two chromosomes and a selective capacity to utilize plant glucans.</title>
        <authorList>
            <consortium name="NISC Comparative Sequencing Program"/>
            <person name="Wegmann U."/>
            <person name="Louis P."/>
            <person name="Goesmann A."/>
            <person name="Henrissat B."/>
            <person name="Duncan S.H."/>
            <person name="Flint H.J."/>
        </authorList>
    </citation>
    <scope>NUCLEOTIDE SEQUENCE</scope>
    <source>
        <strain evidence="2">JCM 17590</strain>
    </source>
</reference>
<dbReference type="Proteomes" id="UP001415169">
    <property type="component" value="Unassembled WGS sequence"/>
</dbReference>
<comment type="caution">
    <text evidence="2">The sequence shown here is derived from an EMBL/GenBank/DDBJ whole genome shotgun (WGS) entry which is preliminary data.</text>
</comment>
<feature type="transmembrane region" description="Helical" evidence="1">
    <location>
        <begin position="70"/>
        <end position="88"/>
    </location>
</feature>
<protein>
    <recommendedName>
        <fullName evidence="4">DUF2637 domain-containing protein</fullName>
    </recommendedName>
</protein>
<keyword evidence="1" id="KW-0812">Transmembrane</keyword>
<keyword evidence="3" id="KW-1185">Reference proteome</keyword>
<evidence type="ECO:0000313" key="3">
    <source>
        <dbReference type="Proteomes" id="UP001415169"/>
    </source>
</evidence>
<proteinExistence type="predicted"/>
<evidence type="ECO:0008006" key="4">
    <source>
        <dbReference type="Google" id="ProtNLM"/>
    </source>
</evidence>
<keyword evidence="1" id="KW-0472">Membrane</keyword>
<reference evidence="2" key="2">
    <citation type="submission" date="2023-12" db="EMBL/GenBank/DDBJ databases">
        <authorList>
            <person name="Sun Q."/>
            <person name="Inoue M."/>
        </authorList>
    </citation>
    <scope>NUCLEOTIDE SEQUENCE</scope>
    <source>
        <strain evidence="2">JCM 17590</strain>
    </source>
</reference>
<evidence type="ECO:0000313" key="2">
    <source>
        <dbReference type="EMBL" id="GAA4159297.1"/>
    </source>
</evidence>
<feature type="transmembrane region" description="Helical" evidence="1">
    <location>
        <begin position="41"/>
        <end position="63"/>
    </location>
</feature>
<dbReference type="EMBL" id="BAABBV010000001">
    <property type="protein sequence ID" value="GAA4159297.1"/>
    <property type="molecule type" value="Genomic_DNA"/>
</dbReference>
<name>A0ABP7ZIU0_9MICO</name>
<keyword evidence="1" id="KW-1133">Transmembrane helix</keyword>
<dbReference type="RefSeq" id="WP_344790981.1">
    <property type="nucleotide sequence ID" value="NZ_BAABBV010000001.1"/>
</dbReference>
<sequence>MHTPARRRLALVAIAVAAVFLGIEAVEAVLADQTLPAALRFAALHSVGAVVFGALSILSVIAAVVLSPRWLMVLIAAVVAAAAVALLLV</sequence>
<evidence type="ECO:0000256" key="1">
    <source>
        <dbReference type="SAM" id="Phobius"/>
    </source>
</evidence>
<gene>
    <name evidence="2" type="ORF">GCM10022286_13460</name>
</gene>
<organism evidence="2 3">
    <name type="scientific">Gryllotalpicola daejeonensis</name>
    <dbReference type="NCBI Taxonomy" id="993087"/>
    <lineage>
        <taxon>Bacteria</taxon>
        <taxon>Bacillati</taxon>
        <taxon>Actinomycetota</taxon>
        <taxon>Actinomycetes</taxon>
        <taxon>Micrococcales</taxon>
        <taxon>Microbacteriaceae</taxon>
        <taxon>Gryllotalpicola</taxon>
    </lineage>
</organism>